<gene>
    <name evidence="3" type="ORF">AVDCRST_MAG79-401</name>
</gene>
<dbReference type="EMBL" id="CADCWC010000075">
    <property type="protein sequence ID" value="CAA9524436.1"/>
    <property type="molecule type" value="Genomic_DNA"/>
</dbReference>
<dbReference type="PANTHER" id="PTHR46268">
    <property type="entry name" value="STRESS RESPONSE PROTEIN NHAX"/>
    <property type="match status" value="1"/>
</dbReference>
<proteinExistence type="inferred from homology"/>
<dbReference type="Pfam" id="PF00582">
    <property type="entry name" value="Usp"/>
    <property type="match status" value="1"/>
</dbReference>
<comment type="similarity">
    <text evidence="1">Belongs to the universal stress protein A family.</text>
</comment>
<dbReference type="InterPro" id="IPR014729">
    <property type="entry name" value="Rossmann-like_a/b/a_fold"/>
</dbReference>
<dbReference type="InterPro" id="IPR006015">
    <property type="entry name" value="Universal_stress_UspA"/>
</dbReference>
<accession>A0A6J4TJU2</accession>
<organism evidence="3">
    <name type="scientific">uncultured Thermoleophilia bacterium</name>
    <dbReference type="NCBI Taxonomy" id="1497501"/>
    <lineage>
        <taxon>Bacteria</taxon>
        <taxon>Bacillati</taxon>
        <taxon>Actinomycetota</taxon>
        <taxon>Thermoleophilia</taxon>
        <taxon>environmental samples</taxon>
    </lineage>
</organism>
<reference evidence="3" key="1">
    <citation type="submission" date="2020-02" db="EMBL/GenBank/DDBJ databases">
        <authorList>
            <person name="Meier V. D."/>
        </authorList>
    </citation>
    <scope>NUCLEOTIDE SEQUENCE</scope>
    <source>
        <strain evidence="3">AVDCRST_MAG79</strain>
    </source>
</reference>
<feature type="domain" description="UspA" evidence="2">
    <location>
        <begin position="1"/>
        <end position="134"/>
    </location>
</feature>
<evidence type="ECO:0000259" key="2">
    <source>
        <dbReference type="Pfam" id="PF00582"/>
    </source>
</evidence>
<dbReference type="AlphaFoldDB" id="A0A6J4TJU2"/>
<dbReference type="CDD" id="cd00293">
    <property type="entry name" value="USP-like"/>
    <property type="match status" value="1"/>
</dbReference>
<name>A0A6J4TJU2_9ACTN</name>
<sequence length="140" mass="14747">MKRIVLAANAEADQPWVADVVAQLARETGAEVAVMSADELETEMLSTLPRDVLQERAAAAARTACERLHAAGIAAADHHVVSGPALQAILDFADEQDADLIVVGSSTRGRLAQRILGSTPLALVQRSSRPVMVVTQPDAT</sequence>
<dbReference type="SUPFAM" id="SSF52402">
    <property type="entry name" value="Adenine nucleotide alpha hydrolases-like"/>
    <property type="match status" value="1"/>
</dbReference>
<protein>
    <recommendedName>
        <fullName evidence="2">UspA domain-containing protein</fullName>
    </recommendedName>
</protein>
<dbReference type="InterPro" id="IPR006016">
    <property type="entry name" value="UspA"/>
</dbReference>
<dbReference type="Gene3D" id="3.40.50.620">
    <property type="entry name" value="HUPs"/>
    <property type="match status" value="1"/>
</dbReference>
<dbReference type="PANTHER" id="PTHR46268:SF6">
    <property type="entry name" value="UNIVERSAL STRESS PROTEIN UP12"/>
    <property type="match status" value="1"/>
</dbReference>
<evidence type="ECO:0000313" key="3">
    <source>
        <dbReference type="EMBL" id="CAA9524436.1"/>
    </source>
</evidence>
<dbReference type="PRINTS" id="PR01438">
    <property type="entry name" value="UNVRSLSTRESS"/>
</dbReference>
<evidence type="ECO:0000256" key="1">
    <source>
        <dbReference type="ARBA" id="ARBA00008791"/>
    </source>
</evidence>